<gene>
    <name evidence="1" type="ORF">A3A78_02405</name>
</gene>
<evidence type="ECO:0000313" key="2">
    <source>
        <dbReference type="Proteomes" id="UP000176504"/>
    </source>
</evidence>
<reference evidence="1 2" key="1">
    <citation type="journal article" date="2016" name="Nat. Commun.">
        <title>Thousands of microbial genomes shed light on interconnected biogeochemical processes in an aquifer system.</title>
        <authorList>
            <person name="Anantharaman K."/>
            <person name="Brown C.T."/>
            <person name="Hug L.A."/>
            <person name="Sharon I."/>
            <person name="Castelle C.J."/>
            <person name="Probst A.J."/>
            <person name="Thomas B.C."/>
            <person name="Singh A."/>
            <person name="Wilkins M.J."/>
            <person name="Karaoz U."/>
            <person name="Brodie E.L."/>
            <person name="Williams K.H."/>
            <person name="Hubbard S.S."/>
            <person name="Banfield J.F."/>
        </authorList>
    </citation>
    <scope>NUCLEOTIDE SEQUENCE [LARGE SCALE GENOMIC DNA]</scope>
</reference>
<sequence length="96" mass="10828">MNDTQLKLASISMDLKRVALSYYRNSNATAQTFSKEALKRSNEINIKSLKPYLAKILANLKTILNQKDKLKVAEDALMYSTILQNSVTSSEEKTDL</sequence>
<protein>
    <recommendedName>
        <fullName evidence="3">HEPN domain-containing protein</fullName>
    </recommendedName>
</protein>
<proteinExistence type="predicted"/>
<organism evidence="1 2">
    <name type="scientific">candidate division WWE3 bacterium RIFCSPLOWO2_01_FULL_41_18</name>
    <dbReference type="NCBI Taxonomy" id="1802625"/>
    <lineage>
        <taxon>Bacteria</taxon>
        <taxon>Katanobacteria</taxon>
    </lineage>
</organism>
<dbReference type="EMBL" id="MEVI01000001">
    <property type="protein sequence ID" value="OGC55866.1"/>
    <property type="molecule type" value="Genomic_DNA"/>
</dbReference>
<dbReference type="Proteomes" id="UP000176504">
    <property type="component" value="Unassembled WGS sequence"/>
</dbReference>
<accession>A0A1F4VF39</accession>
<evidence type="ECO:0008006" key="3">
    <source>
        <dbReference type="Google" id="ProtNLM"/>
    </source>
</evidence>
<dbReference type="AlphaFoldDB" id="A0A1F4VF39"/>
<evidence type="ECO:0000313" key="1">
    <source>
        <dbReference type="EMBL" id="OGC55866.1"/>
    </source>
</evidence>
<comment type="caution">
    <text evidence="1">The sequence shown here is derived from an EMBL/GenBank/DDBJ whole genome shotgun (WGS) entry which is preliminary data.</text>
</comment>
<name>A0A1F4VF39_UNCKA</name>